<gene>
    <name evidence="12" type="primary">PolA2</name>
</gene>
<evidence type="ECO:0000259" key="10">
    <source>
        <dbReference type="Pfam" id="PF22062"/>
    </source>
</evidence>
<reference evidence="12" key="1">
    <citation type="submission" date="2025-08" db="UniProtKB">
        <authorList>
            <consortium name="RefSeq"/>
        </authorList>
    </citation>
    <scope>IDENTIFICATION</scope>
</reference>
<proteinExistence type="inferred from homology"/>
<dbReference type="PANTHER" id="PTHR23061:SF12">
    <property type="entry name" value="DNA POLYMERASE ALPHA SUBUNIT B"/>
    <property type="match status" value="1"/>
</dbReference>
<evidence type="ECO:0000256" key="7">
    <source>
        <dbReference type="SAM" id="MobiDB-lite"/>
    </source>
</evidence>
<evidence type="ECO:0000256" key="6">
    <source>
        <dbReference type="PIRNR" id="PIRNR018300"/>
    </source>
</evidence>
<comment type="function">
    <text evidence="6">Accessory subunit of the DNA polymerase alpha complex (also known as the alpha DNA polymerase-primase complex) which plays an essential role in the initiation of DNA synthesis.</text>
</comment>
<name>A0AB39ZV73_DROSZ</name>
<comment type="similarity">
    <text evidence="2 6">Belongs to the DNA polymerase alpha subunit B family.</text>
</comment>
<dbReference type="GO" id="GO:0003677">
    <property type="term" value="F:DNA binding"/>
    <property type="evidence" value="ECO:0007669"/>
    <property type="project" value="InterPro"/>
</dbReference>
<dbReference type="GO" id="GO:0005658">
    <property type="term" value="C:alpha DNA polymerase:primase complex"/>
    <property type="evidence" value="ECO:0007669"/>
    <property type="project" value="TreeGrafter"/>
</dbReference>
<accession>A0AB39ZV73</accession>
<evidence type="ECO:0000256" key="1">
    <source>
        <dbReference type="ARBA" id="ARBA00004123"/>
    </source>
</evidence>
<dbReference type="InterPro" id="IPR013627">
    <property type="entry name" value="Pol_alpha_B_N"/>
</dbReference>
<dbReference type="InterPro" id="IPR054300">
    <property type="entry name" value="OB_DPOA2"/>
</dbReference>
<feature type="region of interest" description="Disordered" evidence="7">
    <location>
        <begin position="120"/>
        <end position="171"/>
    </location>
</feature>
<evidence type="ECO:0000259" key="8">
    <source>
        <dbReference type="Pfam" id="PF04042"/>
    </source>
</evidence>
<dbReference type="InterPro" id="IPR007185">
    <property type="entry name" value="DNA_pol_a/d/e_bsu"/>
</dbReference>
<dbReference type="Pfam" id="PF04042">
    <property type="entry name" value="DNA_pol_E_B"/>
    <property type="match status" value="1"/>
</dbReference>
<evidence type="ECO:0000313" key="11">
    <source>
        <dbReference type="Proteomes" id="UP001652628"/>
    </source>
</evidence>
<dbReference type="Pfam" id="PF22062">
    <property type="entry name" value="OB_DPOA2"/>
    <property type="match status" value="1"/>
</dbReference>
<feature type="domain" description="DNA polymerase alpha/delta/epsilon subunit B" evidence="8">
    <location>
        <begin position="363"/>
        <end position="561"/>
    </location>
</feature>
<keyword evidence="5 6" id="KW-0539">Nucleus</keyword>
<dbReference type="Proteomes" id="UP001652628">
    <property type="component" value="Chromosome 3"/>
</dbReference>
<organism evidence="11 12">
    <name type="scientific">Drosophila suzukii</name>
    <name type="common">Spotted-wing drosophila fruit fly</name>
    <dbReference type="NCBI Taxonomy" id="28584"/>
    <lineage>
        <taxon>Eukaryota</taxon>
        <taxon>Metazoa</taxon>
        <taxon>Ecdysozoa</taxon>
        <taxon>Arthropoda</taxon>
        <taxon>Hexapoda</taxon>
        <taxon>Insecta</taxon>
        <taxon>Pterygota</taxon>
        <taxon>Neoptera</taxon>
        <taxon>Endopterygota</taxon>
        <taxon>Diptera</taxon>
        <taxon>Brachycera</taxon>
        <taxon>Muscomorpha</taxon>
        <taxon>Ephydroidea</taxon>
        <taxon>Drosophilidae</taxon>
        <taxon>Drosophila</taxon>
        <taxon>Sophophora</taxon>
    </lineage>
</organism>
<evidence type="ECO:0000256" key="2">
    <source>
        <dbReference type="ARBA" id="ARBA00007299"/>
    </source>
</evidence>
<evidence type="ECO:0000313" key="12">
    <source>
        <dbReference type="RefSeq" id="XP_016943740.3"/>
    </source>
</evidence>
<dbReference type="GeneID" id="108020150"/>
<keyword evidence="4 6" id="KW-0235">DNA replication</keyword>
<dbReference type="InterPro" id="IPR043034">
    <property type="entry name" value="DNA_pol_alpha_B_N_sf"/>
</dbReference>
<evidence type="ECO:0000256" key="4">
    <source>
        <dbReference type="ARBA" id="ARBA00022705"/>
    </source>
</evidence>
<dbReference type="InterPro" id="IPR016722">
    <property type="entry name" value="DNA_pol_alpha_bsu"/>
</dbReference>
<feature type="domain" description="DNA polymerase alpha subunit B OB" evidence="10">
    <location>
        <begin position="265"/>
        <end position="344"/>
    </location>
</feature>
<comment type="subcellular location">
    <subcellularLocation>
        <location evidence="1 6">Nucleus</location>
    </subcellularLocation>
</comment>
<keyword evidence="11" id="KW-1185">Reference proteome</keyword>
<feature type="domain" description="DNA polymerase alpha subunit B N-terminal" evidence="9">
    <location>
        <begin position="4"/>
        <end position="70"/>
    </location>
</feature>
<dbReference type="GO" id="GO:0006270">
    <property type="term" value="P:DNA replication initiation"/>
    <property type="evidence" value="ECO:0007669"/>
    <property type="project" value="TreeGrafter"/>
</dbReference>
<dbReference type="PIRSF" id="PIRSF018300">
    <property type="entry name" value="DNA_pol_alph_2"/>
    <property type="match status" value="1"/>
</dbReference>
<evidence type="ECO:0000256" key="3">
    <source>
        <dbReference type="ARBA" id="ARBA00018596"/>
    </source>
</evidence>
<dbReference type="RefSeq" id="XP_016943740.3">
    <property type="nucleotide sequence ID" value="XM_017088251.4"/>
</dbReference>
<dbReference type="Pfam" id="PF08418">
    <property type="entry name" value="Pol_alpha_B_N"/>
    <property type="match status" value="1"/>
</dbReference>
<dbReference type="Gene3D" id="1.10.8.530">
    <property type="entry name" value="DNA polymerase alpha-primase, subunit B, N-terminal domain"/>
    <property type="match status" value="1"/>
</dbReference>
<dbReference type="PANTHER" id="PTHR23061">
    <property type="entry name" value="DNA POLYMERASE 2 ALPHA 70 KDA SUBUNIT"/>
    <property type="match status" value="1"/>
</dbReference>
<dbReference type="Gene3D" id="3.60.21.60">
    <property type="match status" value="2"/>
</dbReference>
<evidence type="ECO:0000256" key="5">
    <source>
        <dbReference type="ARBA" id="ARBA00023242"/>
    </source>
</evidence>
<sequence length="610" mass="66921">MDVELKQQFDEMGVEPADSVLERCVELAISYNIHDATEFVEQWMAFSLSHLHGEDPALENLGDFERKVLQLRKDKMGSKASAVKSKPYAPSSMQDTSSLASYGVMEDDPMIDDYVGESTMDTSSALHTPKAKKDSVRNSNLKGGVLFSPASYTPQSAKKNPAAGTPTTSVAGKPGDVVDSFGHPKLLAGTSWQTQIEHTVPVTQKLLHKNAPLTIANLGYMNDLLGDRCDDLHDRVEDTGRALVEKKMGEAAAAECSWYPQDKQALQAAGGLHAVGMIHSEDDGPLDAHSAFLIVIDDDTDEVKDTSLTLNFSRIKSASIFPGQVVLAKGFIPKGKTFVVEEIHTERKLTPVTPLKVDRELQFVVAAGPFTDSTDLFYEPLHDLLKYIKEHRPDVLVLTGPFLDGDHKMVCELAETFDSFFEKMIGGIMEAVESHTAVLVVSSQKDAMSHSVYPTPPPTLRRTYPNLHMLPDPSLVDLDGITLGVTSTDVVDHLLSHEFAANAGERMHRAINHLFHQGSFYPLYPPADEDMAYDSQLALKYAQLKQLPNVLILPGDQRHFIRLVNDCLVINPGRLSDKKGGTFARFLVAPSAPGKAANMFNSVACQVKRI</sequence>
<protein>
    <recommendedName>
        <fullName evidence="3 6">DNA polymerase alpha subunit B</fullName>
    </recommendedName>
</protein>
<evidence type="ECO:0000259" key="9">
    <source>
        <dbReference type="Pfam" id="PF08418"/>
    </source>
</evidence>
<dbReference type="AlphaFoldDB" id="A0AB39ZV73"/>